<keyword evidence="2" id="KW-0238">DNA-binding</keyword>
<evidence type="ECO:0000256" key="3">
    <source>
        <dbReference type="ARBA" id="ARBA00023163"/>
    </source>
</evidence>
<name>A0A149PJH9_9BURK</name>
<dbReference type="InterPro" id="IPR036388">
    <property type="entry name" value="WH-like_DNA-bd_sf"/>
</dbReference>
<dbReference type="PROSITE" id="PS50043">
    <property type="entry name" value="HTH_LUXR_2"/>
    <property type="match status" value="1"/>
</dbReference>
<keyword evidence="6" id="KW-1185">Reference proteome</keyword>
<keyword evidence="1" id="KW-0805">Transcription regulation</keyword>
<dbReference type="SUPFAM" id="SSF46894">
    <property type="entry name" value="C-terminal effector domain of the bipartite response regulators"/>
    <property type="match status" value="1"/>
</dbReference>
<gene>
    <name evidence="5" type="ORF">CI15_22455</name>
</gene>
<evidence type="ECO:0000256" key="2">
    <source>
        <dbReference type="ARBA" id="ARBA00023125"/>
    </source>
</evidence>
<proteinExistence type="predicted"/>
<dbReference type="PANTHER" id="PTHR44688:SF16">
    <property type="entry name" value="DNA-BINDING TRANSCRIPTIONAL ACTIVATOR DEVR_DOSR"/>
    <property type="match status" value="1"/>
</dbReference>
<feature type="domain" description="HTH luxR-type" evidence="4">
    <location>
        <begin position="261"/>
        <end position="326"/>
    </location>
</feature>
<dbReference type="SMART" id="SM00421">
    <property type="entry name" value="HTH_LUXR"/>
    <property type="match status" value="1"/>
</dbReference>
<dbReference type="Pfam" id="PF00196">
    <property type="entry name" value="GerE"/>
    <property type="match status" value="1"/>
</dbReference>
<evidence type="ECO:0000313" key="5">
    <source>
        <dbReference type="EMBL" id="KXU85046.1"/>
    </source>
</evidence>
<dbReference type="OrthoDB" id="8768171at2"/>
<comment type="caution">
    <text evidence="5">The sequence shown here is derived from an EMBL/GenBank/DDBJ whole genome shotgun (WGS) entry which is preliminary data.</text>
</comment>
<dbReference type="InterPro" id="IPR016032">
    <property type="entry name" value="Sig_transdc_resp-reg_C-effctor"/>
</dbReference>
<dbReference type="PANTHER" id="PTHR44688">
    <property type="entry name" value="DNA-BINDING TRANSCRIPTIONAL ACTIVATOR DEVR_DOSR"/>
    <property type="match status" value="1"/>
</dbReference>
<dbReference type="CDD" id="cd06170">
    <property type="entry name" value="LuxR_C_like"/>
    <property type="match status" value="1"/>
</dbReference>
<dbReference type="Gene3D" id="1.10.10.10">
    <property type="entry name" value="Winged helix-like DNA-binding domain superfamily/Winged helix DNA-binding domain"/>
    <property type="match status" value="1"/>
</dbReference>
<dbReference type="GO" id="GO:0003677">
    <property type="term" value="F:DNA binding"/>
    <property type="evidence" value="ECO:0007669"/>
    <property type="project" value="UniProtKB-KW"/>
</dbReference>
<dbReference type="PRINTS" id="PR00038">
    <property type="entry name" value="HTHLUXR"/>
</dbReference>
<reference evidence="5 6" key="1">
    <citation type="journal article" date="2015" name="Int. J. Syst. Evol. Microbiol.">
        <title>Burkholderia monticola sp. nov., isolated from mountain soil.</title>
        <authorList>
            <person name="Baek I."/>
            <person name="Seo B."/>
            <person name="Lee I."/>
            <person name="Yi H."/>
            <person name="Chun J."/>
        </authorList>
    </citation>
    <scope>NUCLEOTIDE SEQUENCE [LARGE SCALE GENOMIC DNA]</scope>
    <source>
        <strain evidence="5 6">JC2948</strain>
    </source>
</reference>
<protein>
    <recommendedName>
        <fullName evidence="4">HTH luxR-type domain-containing protein</fullName>
    </recommendedName>
</protein>
<evidence type="ECO:0000256" key="1">
    <source>
        <dbReference type="ARBA" id="ARBA00023015"/>
    </source>
</evidence>
<dbReference type="Proteomes" id="UP000075613">
    <property type="component" value="Unassembled WGS sequence"/>
</dbReference>
<organism evidence="5 6">
    <name type="scientific">Paraburkholderia monticola</name>
    <dbReference type="NCBI Taxonomy" id="1399968"/>
    <lineage>
        <taxon>Bacteria</taxon>
        <taxon>Pseudomonadati</taxon>
        <taxon>Pseudomonadota</taxon>
        <taxon>Betaproteobacteria</taxon>
        <taxon>Burkholderiales</taxon>
        <taxon>Burkholderiaceae</taxon>
        <taxon>Paraburkholderia</taxon>
    </lineage>
</organism>
<accession>A0A149PJH9</accession>
<sequence length="327" mass="36757">MKRRKGKPMSDLDRAILETYRVARACSGDRFIDTAFDVLGKYVPFDSARWATASATPAGVVFHAPHLVNEVPDWDNRYGEIRSKDTAARFMLTHPGTTGNFHSLTSLTGPDNAALLDYTRKVKHANALITAHKDFTTGYTLTIGLFAAHVDRQYSEQERQFVEFLYPHLMEAWAVNQSLQIERYRSRIWSVAMCLPPGLITLCEPAFFDLLRAEWPGGHGGHVLPPVLIELLGSGADGHRGRHAVFRFERHPKFAFVRARLATSVDLLTEREREVAECVASGLTHKEVARRMSIAPATVRNHLQAIHRRIGARNNAELVALLQRDNL</sequence>
<dbReference type="GO" id="GO:0006355">
    <property type="term" value="P:regulation of DNA-templated transcription"/>
    <property type="evidence" value="ECO:0007669"/>
    <property type="project" value="InterPro"/>
</dbReference>
<dbReference type="InterPro" id="IPR000792">
    <property type="entry name" value="Tscrpt_reg_LuxR_C"/>
</dbReference>
<keyword evidence="3" id="KW-0804">Transcription</keyword>
<evidence type="ECO:0000313" key="6">
    <source>
        <dbReference type="Proteomes" id="UP000075613"/>
    </source>
</evidence>
<dbReference type="EMBL" id="LRBG01000035">
    <property type="protein sequence ID" value="KXU85046.1"/>
    <property type="molecule type" value="Genomic_DNA"/>
</dbReference>
<dbReference type="AlphaFoldDB" id="A0A149PJH9"/>
<evidence type="ECO:0000259" key="4">
    <source>
        <dbReference type="PROSITE" id="PS50043"/>
    </source>
</evidence>
<dbReference type="STRING" id="1399968.CI15_22455"/>